<name>A0ACB9XSA3_CHAAC</name>
<reference evidence="1" key="1">
    <citation type="submission" date="2022-05" db="EMBL/GenBank/DDBJ databases">
        <title>Chromosome-level genome of Chaenocephalus aceratus.</title>
        <authorList>
            <person name="Park H."/>
        </authorList>
    </citation>
    <scope>NUCLEOTIDE SEQUENCE</scope>
    <source>
        <strain evidence="1">KU_202001</strain>
    </source>
</reference>
<organism evidence="1 2">
    <name type="scientific">Chaenocephalus aceratus</name>
    <name type="common">Blackfin icefish</name>
    <name type="synonym">Chaenichthys aceratus</name>
    <dbReference type="NCBI Taxonomy" id="36190"/>
    <lineage>
        <taxon>Eukaryota</taxon>
        <taxon>Metazoa</taxon>
        <taxon>Chordata</taxon>
        <taxon>Craniata</taxon>
        <taxon>Vertebrata</taxon>
        <taxon>Euteleostomi</taxon>
        <taxon>Actinopterygii</taxon>
        <taxon>Neopterygii</taxon>
        <taxon>Teleostei</taxon>
        <taxon>Neoteleostei</taxon>
        <taxon>Acanthomorphata</taxon>
        <taxon>Eupercaria</taxon>
        <taxon>Perciformes</taxon>
        <taxon>Notothenioidei</taxon>
        <taxon>Channichthyidae</taxon>
        <taxon>Chaenocephalus</taxon>
    </lineage>
</organism>
<dbReference type="Proteomes" id="UP001057452">
    <property type="component" value="Chromosome 3"/>
</dbReference>
<proteinExistence type="predicted"/>
<accession>A0ACB9XSA3</accession>
<dbReference type="EMBL" id="CM043787">
    <property type="protein sequence ID" value="KAI4830380.1"/>
    <property type="molecule type" value="Genomic_DNA"/>
</dbReference>
<evidence type="ECO:0000313" key="1">
    <source>
        <dbReference type="EMBL" id="KAI4830380.1"/>
    </source>
</evidence>
<evidence type="ECO:0000313" key="2">
    <source>
        <dbReference type="Proteomes" id="UP001057452"/>
    </source>
</evidence>
<keyword evidence="2" id="KW-1185">Reference proteome</keyword>
<comment type="caution">
    <text evidence="1">The sequence shown here is derived from an EMBL/GenBank/DDBJ whole genome shotgun (WGS) entry which is preliminary data.</text>
</comment>
<protein>
    <submittedName>
        <fullName evidence="1">Uncharacterized protein</fullName>
    </submittedName>
</protein>
<sequence>MWETEVIQASSVPSSREQSCRAWLGGPGWEGGILAGPASSCPLAPVNDGAPEGSQNTPAPLCFSHSFEGSFVRLQSWGPGRERRMCSGCG</sequence>
<feature type="non-terminal residue" evidence="1">
    <location>
        <position position="90"/>
    </location>
</feature>
<gene>
    <name evidence="1" type="ORF">KUCAC02_002012</name>
</gene>